<dbReference type="EMBL" id="SMGG01000004">
    <property type="protein sequence ID" value="TCK60843.1"/>
    <property type="molecule type" value="Genomic_DNA"/>
</dbReference>
<evidence type="ECO:0000256" key="1">
    <source>
        <dbReference type="ARBA" id="ARBA00004496"/>
    </source>
</evidence>
<dbReference type="Pfam" id="PF00381">
    <property type="entry name" value="PTS-HPr"/>
    <property type="match status" value="1"/>
</dbReference>
<reference evidence="6 7" key="1">
    <citation type="submission" date="2019-03" db="EMBL/GenBank/DDBJ databases">
        <title>Genomic Encyclopedia of Type Strains, Phase IV (KMG-IV): sequencing the most valuable type-strain genomes for metagenomic binning, comparative biology and taxonomic classification.</title>
        <authorList>
            <person name="Goeker M."/>
        </authorList>
    </citation>
    <scope>NUCLEOTIDE SEQUENCE [LARGE SCALE GENOMIC DNA]</scope>
    <source>
        <strain evidence="6 7">DSM 24984</strain>
    </source>
</reference>
<dbReference type="Gene3D" id="3.30.1340.10">
    <property type="entry name" value="HPr-like"/>
    <property type="match status" value="1"/>
</dbReference>
<dbReference type="InterPro" id="IPR035895">
    <property type="entry name" value="HPr-like_sf"/>
</dbReference>
<dbReference type="InterPro" id="IPR000032">
    <property type="entry name" value="HPr-like"/>
</dbReference>
<comment type="similarity">
    <text evidence="2">Belongs to the HPr family.</text>
</comment>
<proteinExistence type="inferred from homology"/>
<evidence type="ECO:0000313" key="6">
    <source>
        <dbReference type="EMBL" id="TCK60843.1"/>
    </source>
</evidence>
<feature type="domain" description="HPr" evidence="5">
    <location>
        <begin position="2"/>
        <end position="89"/>
    </location>
</feature>
<evidence type="ECO:0000256" key="3">
    <source>
        <dbReference type="ARBA" id="ARBA00022490"/>
    </source>
</evidence>
<dbReference type="Proteomes" id="UP000294614">
    <property type="component" value="Unassembled WGS sequence"/>
</dbReference>
<dbReference type="NCBIfam" id="TIGR01003">
    <property type="entry name" value="PTS_HPr_family"/>
    <property type="match status" value="1"/>
</dbReference>
<accession>A0A4R1KAB6</accession>
<dbReference type="PANTHER" id="PTHR33705:SF2">
    <property type="entry name" value="PHOSPHOCARRIER PROTEIN NPR"/>
    <property type="match status" value="1"/>
</dbReference>
<keyword evidence="4" id="KW-0598">Phosphotransferase system</keyword>
<organism evidence="6 7">
    <name type="scientific">Seleniivibrio woodruffii</name>
    <dbReference type="NCBI Taxonomy" id="1078050"/>
    <lineage>
        <taxon>Bacteria</taxon>
        <taxon>Pseudomonadati</taxon>
        <taxon>Deferribacterota</taxon>
        <taxon>Deferribacteres</taxon>
        <taxon>Deferribacterales</taxon>
        <taxon>Geovibrionaceae</taxon>
        <taxon>Seleniivibrio</taxon>
    </lineage>
</organism>
<dbReference type="GO" id="GO:0005737">
    <property type="term" value="C:cytoplasm"/>
    <property type="evidence" value="ECO:0007669"/>
    <property type="project" value="UniProtKB-SubCell"/>
</dbReference>
<keyword evidence="7" id="KW-1185">Reference proteome</keyword>
<dbReference type="PROSITE" id="PS51350">
    <property type="entry name" value="PTS_HPR_DOM"/>
    <property type="match status" value="1"/>
</dbReference>
<dbReference type="PANTHER" id="PTHR33705">
    <property type="entry name" value="PHOSPHOCARRIER PROTEIN HPR"/>
    <property type="match status" value="1"/>
</dbReference>
<dbReference type="OrthoDB" id="9809047at2"/>
<evidence type="ECO:0000256" key="4">
    <source>
        <dbReference type="ARBA" id="ARBA00022683"/>
    </source>
</evidence>
<evidence type="ECO:0000256" key="2">
    <source>
        <dbReference type="ARBA" id="ARBA00010736"/>
    </source>
</evidence>
<dbReference type="PRINTS" id="PR00107">
    <property type="entry name" value="PHOSPHOCPHPR"/>
</dbReference>
<sequence length="90" mass="9561">MSIKKELEIVNELGMHARAAGAFVKTAEKFSSEVKVARDGMEVNGKSIMGLMMLAAFKGSVITVSCAGADEDAAFCALEELICNKFGEGR</sequence>
<gene>
    <name evidence="6" type="ORF">C8D98_1722</name>
</gene>
<evidence type="ECO:0000313" key="7">
    <source>
        <dbReference type="Proteomes" id="UP000294614"/>
    </source>
</evidence>
<protein>
    <submittedName>
        <fullName evidence="6">Phosphocarrier protein</fullName>
    </submittedName>
</protein>
<comment type="caution">
    <text evidence="6">The sequence shown here is derived from an EMBL/GenBank/DDBJ whole genome shotgun (WGS) entry which is preliminary data.</text>
</comment>
<dbReference type="AlphaFoldDB" id="A0A4R1KAB6"/>
<dbReference type="GO" id="GO:0009401">
    <property type="term" value="P:phosphoenolpyruvate-dependent sugar phosphotransferase system"/>
    <property type="evidence" value="ECO:0007669"/>
    <property type="project" value="UniProtKB-KW"/>
</dbReference>
<dbReference type="InterPro" id="IPR050399">
    <property type="entry name" value="HPr"/>
</dbReference>
<dbReference type="CDD" id="cd00367">
    <property type="entry name" value="PTS-HPr_like"/>
    <property type="match status" value="1"/>
</dbReference>
<comment type="subcellular location">
    <subcellularLocation>
        <location evidence="1">Cytoplasm</location>
    </subcellularLocation>
</comment>
<evidence type="ECO:0000259" key="5">
    <source>
        <dbReference type="PROSITE" id="PS51350"/>
    </source>
</evidence>
<dbReference type="SUPFAM" id="SSF55594">
    <property type="entry name" value="HPr-like"/>
    <property type="match status" value="1"/>
</dbReference>
<name>A0A4R1KAB6_9BACT</name>
<keyword evidence="3" id="KW-0963">Cytoplasm</keyword>